<keyword evidence="2" id="KW-1185">Reference proteome</keyword>
<accession>A0A178T5N9</accession>
<dbReference type="EMBL" id="LUCQ01000174">
    <property type="protein sequence ID" value="OAO76282.1"/>
    <property type="molecule type" value="Genomic_DNA"/>
</dbReference>
<sequence length="138" mass="16498">MIIRTTEEIKNKMKEGFSTDFFGFGVQDIAEALSFEDIKEMLTDEFLNNPNAKEIWEEGRLKTRQDVVNRMKNYLDFAWEKANDARGLSADRSIQHYIAWSWLIDDELYNKLVHMYETEYGYYGKNILSYIEEWINNQ</sequence>
<proteinExistence type="predicted"/>
<evidence type="ECO:0000313" key="2">
    <source>
        <dbReference type="Proteomes" id="UP000078336"/>
    </source>
</evidence>
<dbReference type="OrthoDB" id="9554423at2"/>
<dbReference type="Proteomes" id="UP000078336">
    <property type="component" value="Unassembled WGS sequence"/>
</dbReference>
<dbReference type="AlphaFoldDB" id="A0A178T5N9"/>
<comment type="caution">
    <text evidence="1">The sequence shown here is derived from an EMBL/GenBank/DDBJ whole genome shotgun (WGS) entry which is preliminary data.</text>
</comment>
<evidence type="ECO:0000313" key="1">
    <source>
        <dbReference type="EMBL" id="OAO76282.1"/>
    </source>
</evidence>
<name>A0A178T5N9_9BACL</name>
<organism evidence="1 2">
    <name type="scientific">Anoxybacillus flavithermus</name>
    <dbReference type="NCBI Taxonomy" id="33934"/>
    <lineage>
        <taxon>Bacteria</taxon>
        <taxon>Bacillati</taxon>
        <taxon>Bacillota</taxon>
        <taxon>Bacilli</taxon>
        <taxon>Bacillales</taxon>
        <taxon>Anoxybacillaceae</taxon>
        <taxon>Anoxybacillus</taxon>
    </lineage>
</organism>
<reference evidence="1 2" key="1">
    <citation type="submission" date="2016-03" db="EMBL/GenBank/DDBJ databases">
        <title>Spore heat resistance.</title>
        <authorList>
            <person name="Boekhorst J."/>
            <person name="Berendsen E.M."/>
            <person name="Wells-Bennik M.H."/>
            <person name="Kuipers O.P."/>
        </authorList>
    </citation>
    <scope>NUCLEOTIDE SEQUENCE [LARGE SCALE GENOMIC DNA]</scope>
    <source>
        <strain evidence="1 2">AF16</strain>
    </source>
</reference>
<protein>
    <submittedName>
        <fullName evidence="1">Uncharacterized protein</fullName>
    </submittedName>
</protein>
<dbReference type="RefSeq" id="WP_064214567.1">
    <property type="nucleotide sequence ID" value="NZ_LUCQ01000174.1"/>
</dbReference>
<dbReference type="PATRIC" id="fig|33934.7.peg.2673"/>
<gene>
    <name evidence="1" type="ORF">TAF16_2757</name>
</gene>